<evidence type="ECO:0000256" key="4">
    <source>
        <dbReference type="ARBA" id="ARBA00022729"/>
    </source>
</evidence>
<dbReference type="InterPro" id="IPR006207">
    <property type="entry name" value="Cys_knot_C"/>
</dbReference>
<accession>A0A3P8VWW1</accession>
<evidence type="ECO:0000313" key="12">
    <source>
        <dbReference type="Proteomes" id="UP000265120"/>
    </source>
</evidence>
<feature type="domain" description="CTCK" evidence="8">
    <location>
        <begin position="273"/>
        <end position="342"/>
    </location>
</feature>
<organism evidence="11 12">
    <name type="scientific">Cynoglossus semilaevis</name>
    <name type="common">Tongue sole</name>
    <dbReference type="NCBI Taxonomy" id="244447"/>
    <lineage>
        <taxon>Eukaryota</taxon>
        <taxon>Metazoa</taxon>
        <taxon>Chordata</taxon>
        <taxon>Craniata</taxon>
        <taxon>Vertebrata</taxon>
        <taxon>Euteleostomi</taxon>
        <taxon>Actinopterygii</taxon>
        <taxon>Neopterygii</taxon>
        <taxon>Teleostei</taxon>
        <taxon>Neoteleostei</taxon>
        <taxon>Acanthomorphata</taxon>
        <taxon>Carangaria</taxon>
        <taxon>Pleuronectiformes</taxon>
        <taxon>Pleuronectoidei</taxon>
        <taxon>Cynoglossidae</taxon>
        <taxon>Cynoglossinae</taxon>
        <taxon>Cynoglossus</taxon>
    </lineage>
</organism>
<evidence type="ECO:0000256" key="1">
    <source>
        <dbReference type="ARBA" id="ARBA00004613"/>
    </source>
</evidence>
<dbReference type="GO" id="GO:0007165">
    <property type="term" value="P:signal transduction"/>
    <property type="evidence" value="ECO:0007669"/>
    <property type="project" value="InterPro"/>
</dbReference>
<dbReference type="FunFam" id="2.10.70.10:FF:000015">
    <property type="entry name" value="CYR61 isoform 1"/>
    <property type="match status" value="1"/>
</dbReference>
<evidence type="ECO:0000259" key="10">
    <source>
        <dbReference type="PROSITE" id="PS51323"/>
    </source>
</evidence>
<dbReference type="InterPro" id="IPR000867">
    <property type="entry name" value="IGFBP-like"/>
</dbReference>
<dbReference type="PROSITE" id="PS51257">
    <property type="entry name" value="PROKAR_LIPOPROTEIN"/>
    <property type="match status" value="1"/>
</dbReference>
<evidence type="ECO:0000259" key="9">
    <source>
        <dbReference type="PROSITE" id="PS50184"/>
    </source>
</evidence>
<dbReference type="InterPro" id="IPR043973">
    <property type="entry name" value="TSP1_CCN"/>
</dbReference>
<dbReference type="InterPro" id="IPR001007">
    <property type="entry name" value="VWF_dom"/>
</dbReference>
<dbReference type="PROSITE" id="PS01208">
    <property type="entry name" value="VWFC_1"/>
    <property type="match status" value="1"/>
</dbReference>
<evidence type="ECO:0000256" key="6">
    <source>
        <dbReference type="PROSITE-ProRule" id="PRU00039"/>
    </source>
</evidence>
<proteinExistence type="inferred from homology"/>
<evidence type="ECO:0000256" key="5">
    <source>
        <dbReference type="ARBA" id="ARBA00023157"/>
    </source>
</evidence>
<dbReference type="GO" id="GO:0007155">
    <property type="term" value="P:cell adhesion"/>
    <property type="evidence" value="ECO:0007669"/>
    <property type="project" value="TreeGrafter"/>
</dbReference>
<evidence type="ECO:0000256" key="3">
    <source>
        <dbReference type="ARBA" id="ARBA00022525"/>
    </source>
</evidence>
<dbReference type="GO" id="GO:0008201">
    <property type="term" value="F:heparin binding"/>
    <property type="evidence" value="ECO:0007669"/>
    <property type="project" value="TreeGrafter"/>
</dbReference>
<keyword evidence="5" id="KW-1015">Disulfide bond</keyword>
<dbReference type="GO" id="GO:0030335">
    <property type="term" value="P:positive regulation of cell migration"/>
    <property type="evidence" value="ECO:0007669"/>
    <property type="project" value="TreeGrafter"/>
</dbReference>
<dbReference type="SMART" id="SM00041">
    <property type="entry name" value="CT"/>
    <property type="match status" value="1"/>
</dbReference>
<sequence>MWKGYVGILCITLVSASCPKHCPCLCGDLTCTSGLCTNVDVSCGCCGVCPRQLFEDCSETQPCDHTKGLECNFGGRNESAMGICRAKSDGRSCEYNNRIHQNGEIFRPNCKHQCTCMDGAVGCVPLCSRELLLPRPGCFKTKRVKVARRCCEQLVCTDQKRPQFSAEKKNRKKKSNDRASVGEKELMTAWRGRAEPSAAIRNHPIDNVVASGQKCPSVSTACSRCSKFCVAGISSRLIISETHCTPIKETWVCAVRPCNHQIIDGTKKGQSCCPSQDASRPVKLSYAGCRSLRKFQPGSCGRCCRAPRTHTAPVLFRCRNKKVFSRMMTFTESCECALNSFSNNKDLNVLHAL</sequence>
<evidence type="ECO:0000259" key="8">
    <source>
        <dbReference type="PROSITE" id="PS01225"/>
    </source>
</evidence>
<dbReference type="AlphaFoldDB" id="A0A3P8VWW1"/>
<dbReference type="GeneID" id="112486294"/>
<feature type="signal peptide" evidence="7">
    <location>
        <begin position="1"/>
        <end position="16"/>
    </location>
</feature>
<dbReference type="InParanoid" id="A0A3P8VWW1"/>
<evidence type="ECO:0000256" key="2">
    <source>
        <dbReference type="ARBA" id="ARBA00008125"/>
    </source>
</evidence>
<feature type="domain" description="VWFC" evidence="9">
    <location>
        <begin position="91"/>
        <end position="157"/>
    </location>
</feature>
<dbReference type="SUPFAM" id="SSF57603">
    <property type="entry name" value="FnI-like domain"/>
    <property type="match status" value="1"/>
</dbReference>
<dbReference type="PROSITE" id="PS01225">
    <property type="entry name" value="CTCK_2"/>
    <property type="match status" value="1"/>
</dbReference>
<evidence type="ECO:0000313" key="11">
    <source>
        <dbReference type="Ensembl" id="ENSCSEP00000018817.1"/>
    </source>
</evidence>
<dbReference type="OrthoDB" id="365605at2759"/>
<dbReference type="Gene3D" id="2.10.70.10">
    <property type="entry name" value="Complement Module, domain 1"/>
    <property type="match status" value="1"/>
</dbReference>
<dbReference type="SMART" id="SM00121">
    <property type="entry name" value="IB"/>
    <property type="match status" value="1"/>
</dbReference>
<protein>
    <submittedName>
        <fullName evidence="11">Protein CYR61-like</fullName>
    </submittedName>
</protein>
<dbReference type="InterPro" id="IPR050941">
    <property type="entry name" value="CCN"/>
</dbReference>
<dbReference type="SMART" id="SM00214">
    <property type="entry name" value="VWC"/>
    <property type="match status" value="1"/>
</dbReference>
<dbReference type="RefSeq" id="XP_024908250.1">
    <property type="nucleotide sequence ID" value="XM_025052482.1"/>
</dbReference>
<dbReference type="Proteomes" id="UP000265120">
    <property type="component" value="Chromosome 20"/>
</dbReference>
<dbReference type="Ensembl" id="ENSCSET00000019051.1">
    <property type="protein sequence ID" value="ENSCSEP00000018817.1"/>
    <property type="gene ID" value="ENSCSEG00000012047.1"/>
</dbReference>
<comment type="similarity">
    <text evidence="2">Belongs to the CCN family.</text>
</comment>
<keyword evidence="4 7" id="KW-0732">Signal</keyword>
<comment type="subcellular location">
    <subcellularLocation>
        <location evidence="1">Secreted</location>
    </subcellularLocation>
</comment>
<feature type="domain" description="IGFBP N-terminal" evidence="10">
    <location>
        <begin position="14"/>
        <end position="87"/>
    </location>
</feature>
<comment type="caution">
    <text evidence="6">Lacks conserved residue(s) required for the propagation of feature annotation.</text>
</comment>
<evidence type="ECO:0000256" key="7">
    <source>
        <dbReference type="SAM" id="SignalP"/>
    </source>
</evidence>
<dbReference type="PROSITE" id="PS50184">
    <property type="entry name" value="VWFC_2"/>
    <property type="match status" value="1"/>
</dbReference>
<dbReference type="GO" id="GO:0005615">
    <property type="term" value="C:extracellular space"/>
    <property type="evidence" value="ECO:0007669"/>
    <property type="project" value="TreeGrafter"/>
</dbReference>
<dbReference type="Pfam" id="PF19035">
    <property type="entry name" value="TSP1_CCN"/>
    <property type="match status" value="1"/>
</dbReference>
<dbReference type="PANTHER" id="PTHR11348">
    <property type="entry name" value="CONNECTIVE TISSUE GROWTH FACTOR-RELATED"/>
    <property type="match status" value="1"/>
</dbReference>
<reference evidence="11 12" key="1">
    <citation type="journal article" date="2014" name="Nat. Genet.">
        <title>Whole-genome sequence of a flatfish provides insights into ZW sex chromosome evolution and adaptation to a benthic lifestyle.</title>
        <authorList>
            <person name="Chen S."/>
            <person name="Zhang G."/>
            <person name="Shao C."/>
            <person name="Huang Q."/>
            <person name="Liu G."/>
            <person name="Zhang P."/>
            <person name="Song W."/>
            <person name="An N."/>
            <person name="Chalopin D."/>
            <person name="Volff J.N."/>
            <person name="Hong Y."/>
            <person name="Li Q."/>
            <person name="Sha Z."/>
            <person name="Zhou H."/>
            <person name="Xie M."/>
            <person name="Yu Q."/>
            <person name="Liu Y."/>
            <person name="Xiang H."/>
            <person name="Wang N."/>
            <person name="Wu K."/>
            <person name="Yang C."/>
            <person name="Zhou Q."/>
            <person name="Liao X."/>
            <person name="Yang L."/>
            <person name="Hu Q."/>
            <person name="Zhang J."/>
            <person name="Meng L."/>
            <person name="Jin L."/>
            <person name="Tian Y."/>
            <person name="Lian J."/>
            <person name="Yang J."/>
            <person name="Miao G."/>
            <person name="Liu S."/>
            <person name="Liang Z."/>
            <person name="Yan F."/>
            <person name="Li Y."/>
            <person name="Sun B."/>
            <person name="Zhang H."/>
            <person name="Zhang J."/>
            <person name="Zhu Y."/>
            <person name="Du M."/>
            <person name="Zhao Y."/>
            <person name="Schartl M."/>
            <person name="Tang Q."/>
            <person name="Wang J."/>
        </authorList>
    </citation>
    <scope>NUCLEOTIDE SEQUENCE</scope>
</reference>
<reference evidence="11" key="3">
    <citation type="submission" date="2025-09" db="UniProtKB">
        <authorList>
            <consortium name="Ensembl"/>
        </authorList>
    </citation>
    <scope>IDENTIFICATION</scope>
</reference>
<dbReference type="GO" id="GO:0045597">
    <property type="term" value="P:positive regulation of cell differentiation"/>
    <property type="evidence" value="ECO:0007669"/>
    <property type="project" value="TreeGrafter"/>
</dbReference>
<reference evidence="11" key="2">
    <citation type="submission" date="2025-08" db="UniProtKB">
        <authorList>
            <consortium name="Ensembl"/>
        </authorList>
    </citation>
    <scope>IDENTIFICATION</scope>
</reference>
<dbReference type="PANTHER" id="PTHR11348:SF20">
    <property type="entry name" value="PROTEIN CYR61"/>
    <property type="match status" value="1"/>
</dbReference>
<dbReference type="GO" id="GO:0031012">
    <property type="term" value="C:extracellular matrix"/>
    <property type="evidence" value="ECO:0007669"/>
    <property type="project" value="TreeGrafter"/>
</dbReference>
<dbReference type="PROSITE" id="PS51323">
    <property type="entry name" value="IGFBP_N_2"/>
    <property type="match status" value="1"/>
</dbReference>
<keyword evidence="12" id="KW-1185">Reference proteome</keyword>
<dbReference type="GeneTree" id="ENSGT00940000155151"/>
<name>A0A3P8VWW1_CYNSE</name>
<feature type="chain" id="PRO_5018221243" evidence="7">
    <location>
        <begin position="17"/>
        <end position="353"/>
    </location>
</feature>
<dbReference type="GO" id="GO:0051240">
    <property type="term" value="P:positive regulation of multicellular organismal process"/>
    <property type="evidence" value="ECO:0007669"/>
    <property type="project" value="UniProtKB-ARBA"/>
</dbReference>
<keyword evidence="3" id="KW-0964">Secreted</keyword>
<dbReference type="GO" id="GO:0005178">
    <property type="term" value="F:integrin binding"/>
    <property type="evidence" value="ECO:0007669"/>
    <property type="project" value="TreeGrafter"/>
</dbReference>